<keyword evidence="5 6" id="KW-0472">Membrane</keyword>
<dbReference type="InterPro" id="IPR010651">
    <property type="entry name" value="Sugar_transport"/>
</dbReference>
<evidence type="ECO:0000256" key="2">
    <source>
        <dbReference type="ARBA" id="ARBA00005731"/>
    </source>
</evidence>
<dbReference type="Proteomes" id="UP001162640">
    <property type="component" value="Unassembled WGS sequence"/>
</dbReference>
<evidence type="ECO:0000256" key="3">
    <source>
        <dbReference type="ARBA" id="ARBA00022692"/>
    </source>
</evidence>
<feature type="transmembrane region" description="Helical" evidence="6">
    <location>
        <begin position="311"/>
        <end position="329"/>
    </location>
</feature>
<feature type="transmembrane region" description="Helical" evidence="6">
    <location>
        <begin position="134"/>
        <end position="155"/>
    </location>
</feature>
<gene>
    <name evidence="7" type="ORF">TL16_g01558</name>
</gene>
<dbReference type="PANTHER" id="PTHR16119">
    <property type="entry name" value="TRANSMEMBRANE PROTEIN 144"/>
    <property type="match status" value="1"/>
</dbReference>
<evidence type="ECO:0000256" key="4">
    <source>
        <dbReference type="ARBA" id="ARBA00022989"/>
    </source>
</evidence>
<feature type="transmembrane region" description="Helical" evidence="6">
    <location>
        <begin position="194"/>
        <end position="219"/>
    </location>
</feature>
<dbReference type="InterPro" id="IPR012435">
    <property type="entry name" value="TMEM144"/>
</dbReference>
<organism evidence="7 8">
    <name type="scientific">Triparma laevis f. inornata</name>
    <dbReference type="NCBI Taxonomy" id="1714386"/>
    <lineage>
        <taxon>Eukaryota</taxon>
        <taxon>Sar</taxon>
        <taxon>Stramenopiles</taxon>
        <taxon>Ochrophyta</taxon>
        <taxon>Bolidophyceae</taxon>
        <taxon>Parmales</taxon>
        <taxon>Triparmaceae</taxon>
        <taxon>Triparma</taxon>
    </lineage>
</organism>
<proteinExistence type="inferred from homology"/>
<evidence type="ECO:0000313" key="8">
    <source>
        <dbReference type="Proteomes" id="UP001162640"/>
    </source>
</evidence>
<feature type="transmembrane region" description="Helical" evidence="6">
    <location>
        <begin position="247"/>
        <end position="268"/>
    </location>
</feature>
<feature type="transmembrane region" description="Helical" evidence="6">
    <location>
        <begin position="112"/>
        <end position="128"/>
    </location>
</feature>
<keyword evidence="4 6" id="KW-1133">Transmembrane helix</keyword>
<dbReference type="EMBL" id="BLQM01000035">
    <property type="protein sequence ID" value="GMH53895.1"/>
    <property type="molecule type" value="Genomic_DNA"/>
</dbReference>
<sequence length="343" mass="36514">MPALFVGYIAALIATLSFGSFAVPVKLPQIIPLNVHPLAFQSYKTLMCVCTAWLCFIVPVYNDEDESWSFVTLASLEYTPWGIISGLFWVPGGAMAIYAVQNAGLAVAQGTWSSLIVVVSFVWGILVFDEKVKNVYLAGLGVLGLVSGLVGMSVFSEGEKQPTPAKGLLAAIFNGLWGGSIMVPMHYAPPEASGMGYVVSFAVGAGLVTILLWIILLIYSGFPNPNEKDDLRKGWSFKRGRSKLPSMHVPTMVGPGCLAGGLWAIGNISSMVTVQVLGEAVGYSICQTSLLVSGLWGIFYFQEVKGLRQRILWGSSAVVTLLGIILLTAEHDGSEAAPSSGGR</sequence>
<dbReference type="GO" id="GO:0016020">
    <property type="term" value="C:membrane"/>
    <property type="evidence" value="ECO:0007669"/>
    <property type="project" value="UniProtKB-SubCell"/>
</dbReference>
<reference evidence="8" key="1">
    <citation type="journal article" date="2023" name="Commun. Biol.">
        <title>Genome analysis of Parmales, the sister group of diatoms, reveals the evolutionary specialization of diatoms from phago-mixotrophs to photoautotrophs.</title>
        <authorList>
            <person name="Ban H."/>
            <person name="Sato S."/>
            <person name="Yoshikawa S."/>
            <person name="Yamada K."/>
            <person name="Nakamura Y."/>
            <person name="Ichinomiya M."/>
            <person name="Sato N."/>
            <person name="Blanc-Mathieu R."/>
            <person name="Endo H."/>
            <person name="Kuwata A."/>
            <person name="Ogata H."/>
        </authorList>
    </citation>
    <scope>NUCLEOTIDE SEQUENCE [LARGE SCALE GENOMIC DNA]</scope>
</reference>
<dbReference type="AlphaFoldDB" id="A0A9W6ZPC5"/>
<feature type="transmembrane region" description="Helical" evidence="6">
    <location>
        <begin position="6"/>
        <end position="25"/>
    </location>
</feature>
<evidence type="ECO:0000256" key="6">
    <source>
        <dbReference type="SAM" id="Phobius"/>
    </source>
</evidence>
<name>A0A9W6ZPC5_9STRA</name>
<dbReference type="Pfam" id="PF07857">
    <property type="entry name" value="TMEM144"/>
    <property type="match status" value="1"/>
</dbReference>
<protein>
    <submittedName>
        <fullName evidence="7">Uncharacterized protein</fullName>
    </submittedName>
</protein>
<keyword evidence="3 6" id="KW-0812">Transmembrane</keyword>
<comment type="similarity">
    <text evidence="2">Belongs to the TMEM144 family.</text>
</comment>
<dbReference type="PANTHER" id="PTHR16119:SF17">
    <property type="entry name" value="TRANSMEMBRANE PROTEIN 144"/>
    <property type="match status" value="1"/>
</dbReference>
<evidence type="ECO:0000256" key="1">
    <source>
        <dbReference type="ARBA" id="ARBA00004141"/>
    </source>
</evidence>
<feature type="transmembrane region" description="Helical" evidence="6">
    <location>
        <begin position="45"/>
        <end position="61"/>
    </location>
</feature>
<accession>A0A9W6ZPC5</accession>
<feature type="transmembrane region" description="Helical" evidence="6">
    <location>
        <begin position="280"/>
        <end position="299"/>
    </location>
</feature>
<comment type="subcellular location">
    <subcellularLocation>
        <location evidence="1">Membrane</location>
        <topology evidence="1">Multi-pass membrane protein</topology>
    </subcellularLocation>
</comment>
<comment type="caution">
    <text evidence="7">The sequence shown here is derived from an EMBL/GenBank/DDBJ whole genome shotgun (WGS) entry which is preliminary data.</text>
</comment>
<evidence type="ECO:0000313" key="7">
    <source>
        <dbReference type="EMBL" id="GMH53895.1"/>
    </source>
</evidence>
<evidence type="ECO:0000256" key="5">
    <source>
        <dbReference type="ARBA" id="ARBA00023136"/>
    </source>
</evidence>
<dbReference type="GO" id="GO:0015144">
    <property type="term" value="F:carbohydrate transmembrane transporter activity"/>
    <property type="evidence" value="ECO:0007669"/>
    <property type="project" value="InterPro"/>
</dbReference>